<evidence type="ECO:0000313" key="1">
    <source>
        <dbReference type="EMBL" id="KAK9783830.1"/>
    </source>
</evidence>
<dbReference type="EMBL" id="JARVKM010000001">
    <property type="protein sequence ID" value="KAK9783830.1"/>
    <property type="molecule type" value="Genomic_DNA"/>
</dbReference>
<reference evidence="1 2" key="1">
    <citation type="submission" date="2024-02" db="EMBL/GenBank/DDBJ databases">
        <title>First draft genome assembly of two strains of Seiridium cardinale.</title>
        <authorList>
            <person name="Emiliani G."/>
            <person name="Scali E."/>
        </authorList>
    </citation>
    <scope>NUCLEOTIDE SEQUENCE [LARGE SCALE GENOMIC DNA]</scope>
    <source>
        <strain evidence="1 2">BM-138-000479</strain>
    </source>
</reference>
<accession>A0ABR2YA65</accession>
<organism evidence="1 2">
    <name type="scientific">Seiridium cardinale</name>
    <dbReference type="NCBI Taxonomy" id="138064"/>
    <lineage>
        <taxon>Eukaryota</taxon>
        <taxon>Fungi</taxon>
        <taxon>Dikarya</taxon>
        <taxon>Ascomycota</taxon>
        <taxon>Pezizomycotina</taxon>
        <taxon>Sordariomycetes</taxon>
        <taxon>Xylariomycetidae</taxon>
        <taxon>Amphisphaeriales</taxon>
        <taxon>Sporocadaceae</taxon>
        <taxon>Seiridium</taxon>
    </lineage>
</organism>
<keyword evidence="2" id="KW-1185">Reference proteome</keyword>
<name>A0ABR2YA65_9PEZI</name>
<proteinExistence type="predicted"/>
<dbReference type="Proteomes" id="UP001465668">
    <property type="component" value="Unassembled WGS sequence"/>
</dbReference>
<evidence type="ECO:0000313" key="2">
    <source>
        <dbReference type="Proteomes" id="UP001465668"/>
    </source>
</evidence>
<sequence length="149" mass="16667">MYDIAVDTFMGTIVKRPVGGPVTYCLLSRDQKLTVGTKVTATMTAKEIKFKESVGLQKKFLLRPSVSDEKLIEDQLAFKHEIVTSAYIYKKIFVSRQDVSFPSYVSQHGPNASGQGIFTPKPVVRLYFADNVETGAMIRTIKESLSRLI</sequence>
<comment type="caution">
    <text evidence="1">The sequence shown here is derived from an EMBL/GenBank/DDBJ whole genome shotgun (WGS) entry which is preliminary data.</text>
</comment>
<protein>
    <submittedName>
        <fullName evidence="1">Uncharacterized protein</fullName>
    </submittedName>
</protein>
<gene>
    <name evidence="1" type="ORF">SCAR479_00389</name>
</gene>